<comment type="caution">
    <text evidence="1">The sequence shown here is derived from an EMBL/GenBank/DDBJ whole genome shotgun (WGS) entry which is preliminary data.</text>
</comment>
<evidence type="ECO:0008006" key="3">
    <source>
        <dbReference type="Google" id="ProtNLM"/>
    </source>
</evidence>
<sequence length="178" mass="19943">MIRIRLGKRKYVGNGGEKTPLHPFLVRQLTGWDPTMTEQDVYDAARGWWKLSERAEREQYAVIVGDGVVRMVVQIGEWATNGDRRGFAGILLQPGQPIHDALIGSDDPAPTTSRNPVAYFRHELEAGICRCGCNEPVPSGDWVQGHDQRALHQLVNDDFGGSVSRFLDWYEELPAAED</sequence>
<evidence type="ECO:0000313" key="2">
    <source>
        <dbReference type="Proteomes" id="UP001500466"/>
    </source>
</evidence>
<dbReference type="RefSeq" id="WP_345680223.1">
    <property type="nucleotide sequence ID" value="NZ_BAABHS010000043.1"/>
</dbReference>
<dbReference type="EMBL" id="BAABHS010000043">
    <property type="protein sequence ID" value="GAA4991264.1"/>
    <property type="molecule type" value="Genomic_DNA"/>
</dbReference>
<reference evidence="2" key="1">
    <citation type="journal article" date="2019" name="Int. J. Syst. Evol. Microbiol.">
        <title>The Global Catalogue of Microorganisms (GCM) 10K type strain sequencing project: providing services to taxonomists for standard genome sequencing and annotation.</title>
        <authorList>
            <consortium name="The Broad Institute Genomics Platform"/>
            <consortium name="The Broad Institute Genome Sequencing Center for Infectious Disease"/>
            <person name="Wu L."/>
            <person name="Ma J."/>
        </authorList>
    </citation>
    <scope>NUCLEOTIDE SEQUENCE [LARGE SCALE GENOMIC DNA]</scope>
    <source>
        <strain evidence="2">JCM 17986</strain>
    </source>
</reference>
<dbReference type="Proteomes" id="UP001500466">
    <property type="component" value="Unassembled WGS sequence"/>
</dbReference>
<organism evidence="1 2">
    <name type="scientific">Yinghuangia aomiensis</name>
    <dbReference type="NCBI Taxonomy" id="676205"/>
    <lineage>
        <taxon>Bacteria</taxon>
        <taxon>Bacillati</taxon>
        <taxon>Actinomycetota</taxon>
        <taxon>Actinomycetes</taxon>
        <taxon>Kitasatosporales</taxon>
        <taxon>Streptomycetaceae</taxon>
        <taxon>Yinghuangia</taxon>
    </lineage>
</organism>
<evidence type="ECO:0000313" key="1">
    <source>
        <dbReference type="EMBL" id="GAA4991264.1"/>
    </source>
</evidence>
<name>A0ABP9I972_9ACTN</name>
<gene>
    <name evidence="1" type="ORF">GCM10023205_74010</name>
</gene>
<keyword evidence="2" id="KW-1185">Reference proteome</keyword>
<proteinExistence type="predicted"/>
<accession>A0ABP9I972</accession>
<protein>
    <recommendedName>
        <fullName evidence="3">C2H2-type domain-containing protein</fullName>
    </recommendedName>
</protein>